<dbReference type="Gene3D" id="3.40.50.11190">
    <property type="match status" value="1"/>
</dbReference>
<dbReference type="InterPro" id="IPR020023">
    <property type="entry name" value="PseG"/>
</dbReference>
<organism evidence="2 3">
    <name type="scientific">Rheinheimera tilapiae</name>
    <dbReference type="NCBI Taxonomy" id="875043"/>
    <lineage>
        <taxon>Bacteria</taxon>
        <taxon>Pseudomonadati</taxon>
        <taxon>Pseudomonadota</taxon>
        <taxon>Gammaproteobacteria</taxon>
        <taxon>Chromatiales</taxon>
        <taxon>Chromatiaceae</taxon>
        <taxon>Rheinheimera</taxon>
    </lineage>
</organism>
<evidence type="ECO:0000313" key="2">
    <source>
        <dbReference type="EMBL" id="MFC0050179.1"/>
    </source>
</evidence>
<dbReference type="InterPro" id="IPR007235">
    <property type="entry name" value="Glyco_trans_28_C"/>
</dbReference>
<keyword evidence="3" id="KW-1185">Reference proteome</keyword>
<dbReference type="RefSeq" id="WP_377247474.1">
    <property type="nucleotide sequence ID" value="NZ_JBHLXP010000005.1"/>
</dbReference>
<reference evidence="2 3" key="1">
    <citation type="submission" date="2024-09" db="EMBL/GenBank/DDBJ databases">
        <authorList>
            <person name="Sun Q."/>
            <person name="Mori K."/>
        </authorList>
    </citation>
    <scope>NUCLEOTIDE SEQUENCE [LARGE SCALE GENOMIC DNA]</scope>
    <source>
        <strain evidence="2 3">KCTC 23315</strain>
    </source>
</reference>
<keyword evidence="2" id="KW-0378">Hydrolase</keyword>
<feature type="domain" description="Glycosyl transferase family 28 C-terminal" evidence="1">
    <location>
        <begin position="198"/>
        <end position="346"/>
    </location>
</feature>
<evidence type="ECO:0000313" key="3">
    <source>
        <dbReference type="Proteomes" id="UP001589813"/>
    </source>
</evidence>
<dbReference type="PANTHER" id="PTHR21015:SF22">
    <property type="entry name" value="GLYCOSYLTRANSFERASE"/>
    <property type="match status" value="1"/>
</dbReference>
<dbReference type="EMBL" id="JBHLXP010000005">
    <property type="protein sequence ID" value="MFC0050179.1"/>
    <property type="molecule type" value="Genomic_DNA"/>
</dbReference>
<dbReference type="Gene3D" id="3.40.50.2000">
    <property type="entry name" value="Glycogen Phosphorylase B"/>
    <property type="match status" value="1"/>
</dbReference>
<dbReference type="EC" id="3.6.1.57" evidence="2"/>
<dbReference type="Pfam" id="PF04101">
    <property type="entry name" value="Glyco_tran_28_C"/>
    <property type="match status" value="1"/>
</dbReference>
<dbReference type="Proteomes" id="UP001589813">
    <property type="component" value="Unassembled WGS sequence"/>
</dbReference>
<proteinExistence type="predicted"/>
<dbReference type="PANTHER" id="PTHR21015">
    <property type="entry name" value="UDP-N-ACETYLGLUCOSAMINE--N-ACETYLMURAMYL-(PENTAPEPTIDE) PYROPHOSPHORYL-UNDECAPRENOL N-ACETYLGLUCOSAMINE TRANSFERASE 1"/>
    <property type="match status" value="1"/>
</dbReference>
<dbReference type="GO" id="GO:0016787">
    <property type="term" value="F:hydrolase activity"/>
    <property type="evidence" value="ECO:0007669"/>
    <property type="project" value="UniProtKB-KW"/>
</dbReference>
<name>A0ABV6BH46_9GAMM</name>
<sequence>MQVLFRTDASVAISSGHLMRCLTLARALRQAGHQVYFACRQHPGHLLPLLAEQGFTTFVLPLLTNPPQHGYQAWLGCTEAEDASALITSLDSTQNTGIFDWLIVDHYGLGAMFCKAMRPRCRAILQIDDLANRQYDCDVMLDQNLVPDFTSRYQSLLPEHCQPLLGPRFALLRPEFAGFDPLQRQFHTAFNSHSPARVLVFFGGSDEQNFTTLAINALQQLQESHWLADIVIGQANPHRLLLQQLCAQDRRLTLLVQTPGMAGLMAAADLMIGAGGATHWERACLGLPAIVVALADNQQATTHYLASLGACIDLGPADQLSAGQLTLAIATLLNDAPLRARMSAAAQQLVPAGGGVPHLLQLLQQSTATNTT</sequence>
<dbReference type="SUPFAM" id="SSF53756">
    <property type="entry name" value="UDP-Glycosyltransferase/glycogen phosphorylase"/>
    <property type="match status" value="1"/>
</dbReference>
<comment type="caution">
    <text evidence="2">The sequence shown here is derived from an EMBL/GenBank/DDBJ whole genome shotgun (WGS) entry which is preliminary data.</text>
</comment>
<gene>
    <name evidence="2" type="primary">pseG</name>
    <name evidence="2" type="ORF">ACFFJP_17900</name>
</gene>
<dbReference type="NCBIfam" id="TIGR03590">
    <property type="entry name" value="PseG"/>
    <property type="match status" value="1"/>
</dbReference>
<protein>
    <submittedName>
        <fullName evidence="2">UDP-2,4-diacetamido-2,4, 6-trideoxy-beta-L-altropyranose hydrolase</fullName>
        <ecNumber evidence="2">3.6.1.57</ecNumber>
    </submittedName>
</protein>
<evidence type="ECO:0000259" key="1">
    <source>
        <dbReference type="Pfam" id="PF04101"/>
    </source>
</evidence>
<accession>A0ABV6BH46</accession>